<evidence type="ECO:0000256" key="3">
    <source>
        <dbReference type="PROSITE-ProRule" id="PRU01091"/>
    </source>
</evidence>
<accession>Q1ITK1</accession>
<dbReference type="PANTHER" id="PTHR36842">
    <property type="entry name" value="PROTEIN TOLB HOMOLOG"/>
    <property type="match status" value="1"/>
</dbReference>
<comment type="similarity">
    <text evidence="1">Belongs to the TolB family.</text>
</comment>
<dbReference type="InterPro" id="IPR011659">
    <property type="entry name" value="WD40"/>
</dbReference>
<reference evidence="6 7" key="1">
    <citation type="journal article" date="2009" name="Appl. Environ. Microbiol.">
        <title>Three genomes from the phylum Acidobacteria provide insight into the lifestyles of these microorganisms in soils.</title>
        <authorList>
            <person name="Ward N.L."/>
            <person name="Challacombe J.F."/>
            <person name="Janssen P.H."/>
            <person name="Henrissat B."/>
            <person name="Coutinho P.M."/>
            <person name="Wu M."/>
            <person name="Xie G."/>
            <person name="Haft D.H."/>
            <person name="Sait M."/>
            <person name="Badger J."/>
            <person name="Barabote R.D."/>
            <person name="Bradley B."/>
            <person name="Brettin T.S."/>
            <person name="Brinkac L.M."/>
            <person name="Bruce D."/>
            <person name="Creasy T."/>
            <person name="Daugherty S.C."/>
            <person name="Davidsen T.M."/>
            <person name="DeBoy R.T."/>
            <person name="Detter J.C."/>
            <person name="Dodson R.J."/>
            <person name="Durkin A.S."/>
            <person name="Ganapathy A."/>
            <person name="Gwinn-Giglio M."/>
            <person name="Han C.S."/>
            <person name="Khouri H."/>
            <person name="Kiss H."/>
            <person name="Kothari S.P."/>
            <person name="Madupu R."/>
            <person name="Nelson K.E."/>
            <person name="Nelson W.C."/>
            <person name="Paulsen I."/>
            <person name="Penn K."/>
            <person name="Ren Q."/>
            <person name="Rosovitz M.J."/>
            <person name="Selengut J.D."/>
            <person name="Shrivastava S."/>
            <person name="Sullivan S.A."/>
            <person name="Tapia R."/>
            <person name="Thompson L.S."/>
            <person name="Watkins K.L."/>
            <person name="Yang Q."/>
            <person name="Yu C."/>
            <person name="Zafar N."/>
            <person name="Zhou L."/>
            <person name="Kuske C.R."/>
        </authorList>
    </citation>
    <scope>NUCLEOTIDE SEQUENCE [LARGE SCALE GENOMIC DNA]</scope>
    <source>
        <strain evidence="6 7">Ellin345</strain>
    </source>
</reference>
<dbReference type="InterPro" id="IPR011044">
    <property type="entry name" value="Quino_amine_DH_bsu"/>
</dbReference>
<dbReference type="KEGG" id="aba:Acid345_0794"/>
<keyword evidence="4" id="KW-0472">Membrane</keyword>
<dbReference type="SUPFAM" id="SSF46894">
    <property type="entry name" value="C-terminal effector domain of the bipartite response regulators"/>
    <property type="match status" value="1"/>
</dbReference>
<dbReference type="PROSITE" id="PS51755">
    <property type="entry name" value="OMPR_PHOB"/>
    <property type="match status" value="1"/>
</dbReference>
<proteinExistence type="inferred from homology"/>
<keyword evidence="4" id="KW-0812">Transmembrane</keyword>
<name>Q1ITK1_KORVE</name>
<dbReference type="RefSeq" id="WP_011521601.1">
    <property type="nucleotide sequence ID" value="NC_008009.1"/>
</dbReference>
<evidence type="ECO:0000313" key="6">
    <source>
        <dbReference type="EMBL" id="ABF39799.1"/>
    </source>
</evidence>
<dbReference type="SUPFAM" id="SSF50969">
    <property type="entry name" value="YVTN repeat-like/Quinoprotein amine dehydrogenase"/>
    <property type="match status" value="1"/>
</dbReference>
<evidence type="ECO:0000256" key="2">
    <source>
        <dbReference type="ARBA" id="ARBA00023125"/>
    </source>
</evidence>
<dbReference type="GO" id="GO:0006355">
    <property type="term" value="P:regulation of DNA-templated transcription"/>
    <property type="evidence" value="ECO:0007669"/>
    <property type="project" value="InterPro"/>
</dbReference>
<dbReference type="PANTHER" id="PTHR36842:SF1">
    <property type="entry name" value="PROTEIN TOLB"/>
    <property type="match status" value="1"/>
</dbReference>
<dbReference type="STRING" id="204669.Acid345_0794"/>
<dbReference type="eggNOG" id="COG3710">
    <property type="taxonomic scope" value="Bacteria"/>
</dbReference>
<feature type="DNA-binding region" description="OmpR/PhoB-type" evidence="3">
    <location>
        <begin position="8"/>
        <end position="108"/>
    </location>
</feature>
<dbReference type="InterPro" id="IPR001867">
    <property type="entry name" value="OmpR/PhoB-type_DNA-bd"/>
</dbReference>
<dbReference type="AlphaFoldDB" id="Q1ITK1"/>
<dbReference type="Gene3D" id="1.10.10.10">
    <property type="entry name" value="Winged helix-like DNA-binding domain superfamily/Winged helix DNA-binding domain"/>
    <property type="match status" value="1"/>
</dbReference>
<dbReference type="OrthoDB" id="100405at2"/>
<evidence type="ECO:0000256" key="1">
    <source>
        <dbReference type="ARBA" id="ARBA00009820"/>
    </source>
</evidence>
<dbReference type="GO" id="GO:0000160">
    <property type="term" value="P:phosphorelay signal transduction system"/>
    <property type="evidence" value="ECO:0007669"/>
    <property type="project" value="InterPro"/>
</dbReference>
<evidence type="ECO:0000256" key="4">
    <source>
        <dbReference type="SAM" id="Phobius"/>
    </source>
</evidence>
<dbReference type="Gene3D" id="2.120.10.30">
    <property type="entry name" value="TolB, C-terminal domain"/>
    <property type="match status" value="2"/>
</dbReference>
<dbReference type="HOGENOM" id="CLU_021843_0_0_0"/>
<dbReference type="eggNOG" id="COG0823">
    <property type="taxonomic scope" value="Bacteria"/>
</dbReference>
<dbReference type="InterPro" id="IPR011042">
    <property type="entry name" value="6-blade_b-propeller_TolB-like"/>
</dbReference>
<dbReference type="SMART" id="SM00862">
    <property type="entry name" value="Trans_reg_C"/>
    <property type="match status" value="1"/>
</dbReference>
<evidence type="ECO:0000259" key="5">
    <source>
        <dbReference type="PROSITE" id="PS51755"/>
    </source>
</evidence>
<dbReference type="Proteomes" id="UP000002432">
    <property type="component" value="Chromosome"/>
</dbReference>
<feature type="domain" description="OmpR/PhoB-type" evidence="5">
    <location>
        <begin position="8"/>
        <end position="108"/>
    </location>
</feature>
<organism evidence="6 7">
    <name type="scientific">Koribacter versatilis (strain Ellin345)</name>
    <dbReference type="NCBI Taxonomy" id="204669"/>
    <lineage>
        <taxon>Bacteria</taxon>
        <taxon>Pseudomonadati</taxon>
        <taxon>Acidobacteriota</taxon>
        <taxon>Terriglobia</taxon>
        <taxon>Terriglobales</taxon>
        <taxon>Candidatus Korobacteraceae</taxon>
        <taxon>Candidatus Korobacter</taxon>
    </lineage>
</organism>
<dbReference type="Pfam" id="PF00486">
    <property type="entry name" value="Trans_reg_C"/>
    <property type="match status" value="1"/>
</dbReference>
<keyword evidence="4" id="KW-1133">Transmembrane helix</keyword>
<gene>
    <name evidence="6" type="ordered locus">Acid345_0794</name>
</gene>
<dbReference type="InterPro" id="IPR036388">
    <property type="entry name" value="WH-like_DNA-bd_sf"/>
</dbReference>
<evidence type="ECO:0000313" key="7">
    <source>
        <dbReference type="Proteomes" id="UP000002432"/>
    </source>
</evidence>
<dbReference type="EnsemblBacteria" id="ABF39799">
    <property type="protein sequence ID" value="ABF39799"/>
    <property type="gene ID" value="Acid345_0794"/>
</dbReference>
<keyword evidence="2 3" id="KW-0238">DNA-binding</keyword>
<dbReference type="GO" id="GO:0003677">
    <property type="term" value="F:DNA binding"/>
    <property type="evidence" value="ECO:0007669"/>
    <property type="project" value="UniProtKB-UniRule"/>
</dbReference>
<protein>
    <submittedName>
        <fullName evidence="6">Lysine decarboxylase transcriptional regulator, CadC</fullName>
    </submittedName>
</protein>
<dbReference type="EMBL" id="CP000360">
    <property type="protein sequence ID" value="ABF39799.1"/>
    <property type="molecule type" value="Genomic_DNA"/>
</dbReference>
<dbReference type="SUPFAM" id="SSF82171">
    <property type="entry name" value="DPP6 N-terminal domain-like"/>
    <property type="match status" value="1"/>
</dbReference>
<dbReference type="SUPFAM" id="SSF63825">
    <property type="entry name" value="YWTD domain"/>
    <property type="match status" value="1"/>
</dbReference>
<dbReference type="CDD" id="cd00383">
    <property type="entry name" value="trans_reg_C"/>
    <property type="match status" value="1"/>
</dbReference>
<sequence length="724" mass="80371">MGETANRQQLVRFGPYCANRQTGELYKFGTRLKIQDRPFEILSILLESPGELVTREDLRTRLWPDGTFVDFDNNISTAVHKLRSVLSDSADAPRYIETVGGRGYRFIGTVESDVPADSELAASVQAPANKPETDSTSARVVSVIVKKPVALTTAPASVETRSRRWWLLIPALVLLGLIAAAAWIYFTPPAEPRVVKIVQLTRSGTLHPNQNVVTDGPRIYFLDRTGRNFVLKSMAAGGGSPTPVQIGLPHYDVQDISHDNSELLLRELTEEHELRQLWIADIVGGSARRVGDVVAMGATFSPDGQSLLYSQDGKVLTCDRQGGNARVLFETPGEVTRMRWAPAGDVLRMVIINSSGVGTALWETRPGDWKLRRVLSDRAMQDEPWTLSWSADSQWLAFSAVTPSGREIWMLGRDHWWKHAPPRPTRLIGGPIDFDLPTFNKNDNTLYAVGSHRRGQLLRYDDASHNFVPYLGGPSVDQLDFTHDGQWVTYVTYPEHILWRSRVDGTDAQKLTEAPMRAFVPKWSPDGQSIAFRANFAAGKPWQTYVISSKGGVAQLVASELSNVGGPGWTADGHGLILVGEHDESLRIFDLHSGSSKFIPNSQHMSDPVVSPSGRYLLSGNPDDNRIDVLDLQTGQRRHLADQVDYPAWSRDEKFVYFNRFSAWSPAMYRIRVADGVVEKLFDLDGFAATGSWSTWSALAPDGSVLLLRDLGGTDLYAIQWEAH</sequence>
<keyword evidence="7" id="KW-1185">Reference proteome</keyword>
<dbReference type="InterPro" id="IPR016032">
    <property type="entry name" value="Sig_transdc_resp-reg_C-effctor"/>
</dbReference>
<dbReference type="Pfam" id="PF07676">
    <property type="entry name" value="PD40"/>
    <property type="match status" value="1"/>
</dbReference>
<feature type="transmembrane region" description="Helical" evidence="4">
    <location>
        <begin position="165"/>
        <end position="186"/>
    </location>
</feature>